<evidence type="ECO:0000256" key="2">
    <source>
        <dbReference type="ARBA" id="ARBA00022801"/>
    </source>
</evidence>
<dbReference type="GO" id="GO:0005634">
    <property type="term" value="C:nucleus"/>
    <property type="evidence" value="ECO:0007669"/>
    <property type="project" value="TreeGrafter"/>
</dbReference>
<dbReference type="PANTHER" id="PTHR11070">
    <property type="entry name" value="UVRD / RECB / PCRA DNA HELICASE FAMILY MEMBER"/>
    <property type="match status" value="1"/>
</dbReference>
<dbReference type="InterPro" id="IPR014016">
    <property type="entry name" value="UvrD-like_ATP-bd"/>
</dbReference>
<dbReference type="PANTHER" id="PTHR11070:SF30">
    <property type="entry name" value="F-BOX DNA HELICASE 1"/>
    <property type="match status" value="1"/>
</dbReference>
<sequence length="688" mass="81832">MPKFAIYENQIMLPEEIYQRGISPTSHFTCFNCDEPVLLRQSRGKNENYVEHFYHPNPCRNGTHIECENVHIEKLRKMSDWHTMFSKSINTKNGEIFRFGKNTKHFVDGYDFENELGIEFQNSPISPSDVKDRENTSQIDWIFNVEKQYMKRVTIGKYAIIEIPHKSWQESVKECNNNVFLYTGKKEWLWLTDRKAYSMEIEGVRRHVWIIFHDDICNYKDVFDNTCLADIMTTEGKQMFADLETTQETLETTHIAYSRCRDSMYLLDDIHRHYIKTYKFPLNSITAIKSVAGSGKTTTLLDLAKIHKKKRILYLAFNKNLISEIQGKLKTQNITNMVPRTFDSLMRSIYIEQKGNPEQMDDLRPNTIHLKINWFQGKNWRVKKQCIDYLTKFCRQVGSNTIEEFSMERFGKPMPLMKMMWDKVISSYIVTFDTIRKQVQINHWARDYIKRNYDMIFIDEAQDFDDLMLDVLLKDTDIPKIFVGDPMQAIYQWRGSINAFNKLPTDTLFMEFYSTFRIGNPACDKIRNMFDNCWMISKSKQDTHFDKNFETTESYVYLFRSWRYLLLKAQEENDVYIYGYDDKERMMISLHARLMKFALSDEEKQDMEDDLPNFLLSYTAFELKELLRKVRSNIVPKNNAKCLMYTIHSYKGCEHNNVKLCEDITEEEQNLLYVALTRAKNKIDYDNN</sequence>
<accession>A0A6C0LXQ7</accession>
<evidence type="ECO:0000256" key="3">
    <source>
        <dbReference type="ARBA" id="ARBA00022806"/>
    </source>
</evidence>
<dbReference type="InterPro" id="IPR027417">
    <property type="entry name" value="P-loop_NTPase"/>
</dbReference>
<evidence type="ECO:0000259" key="5">
    <source>
        <dbReference type="Pfam" id="PF00580"/>
    </source>
</evidence>
<dbReference type="AlphaFoldDB" id="A0A6C0LXQ7"/>
<keyword evidence="2" id="KW-0378">Hydrolase</keyword>
<evidence type="ECO:0000313" key="6">
    <source>
        <dbReference type="EMBL" id="QHU34374.1"/>
    </source>
</evidence>
<dbReference type="EMBL" id="MN740569">
    <property type="protein sequence ID" value="QHU34374.1"/>
    <property type="molecule type" value="Genomic_DNA"/>
</dbReference>
<feature type="domain" description="UvrD-like helicase ATP-binding" evidence="5">
    <location>
        <begin position="423"/>
        <end position="496"/>
    </location>
</feature>
<proteinExistence type="predicted"/>
<dbReference type="GO" id="GO:0031297">
    <property type="term" value="P:replication fork processing"/>
    <property type="evidence" value="ECO:0007669"/>
    <property type="project" value="TreeGrafter"/>
</dbReference>
<evidence type="ECO:0000256" key="1">
    <source>
        <dbReference type="ARBA" id="ARBA00022741"/>
    </source>
</evidence>
<keyword evidence="3" id="KW-0347">Helicase</keyword>
<dbReference type="GO" id="GO:0005524">
    <property type="term" value="F:ATP binding"/>
    <property type="evidence" value="ECO:0007669"/>
    <property type="project" value="UniProtKB-KW"/>
</dbReference>
<evidence type="ECO:0000256" key="4">
    <source>
        <dbReference type="ARBA" id="ARBA00022840"/>
    </source>
</evidence>
<keyword evidence="4" id="KW-0067">ATP-binding</keyword>
<reference evidence="6" key="1">
    <citation type="journal article" date="2020" name="Nature">
        <title>Giant virus diversity and host interactions through global metagenomics.</title>
        <authorList>
            <person name="Schulz F."/>
            <person name="Roux S."/>
            <person name="Paez-Espino D."/>
            <person name="Jungbluth S."/>
            <person name="Walsh D.A."/>
            <person name="Denef V.J."/>
            <person name="McMahon K.D."/>
            <person name="Konstantinidis K.T."/>
            <person name="Eloe-Fadrosh E.A."/>
            <person name="Kyrpides N.C."/>
            <person name="Woyke T."/>
        </authorList>
    </citation>
    <scope>NUCLEOTIDE SEQUENCE</scope>
    <source>
        <strain evidence="6">GVMAG-S-1016713-123</strain>
    </source>
</reference>
<dbReference type="Gene3D" id="3.40.50.300">
    <property type="entry name" value="P-loop containing nucleotide triphosphate hydrolases"/>
    <property type="match status" value="2"/>
</dbReference>
<dbReference type="GO" id="GO:0016787">
    <property type="term" value="F:hydrolase activity"/>
    <property type="evidence" value="ECO:0007669"/>
    <property type="project" value="UniProtKB-KW"/>
</dbReference>
<dbReference type="InterPro" id="IPR000212">
    <property type="entry name" value="DNA_helicase_UvrD/REP"/>
</dbReference>
<name>A0A6C0LXQ7_9ZZZZ</name>
<dbReference type="GO" id="GO:0003677">
    <property type="term" value="F:DNA binding"/>
    <property type="evidence" value="ECO:0007669"/>
    <property type="project" value="InterPro"/>
</dbReference>
<dbReference type="SUPFAM" id="SSF52540">
    <property type="entry name" value="P-loop containing nucleoside triphosphate hydrolases"/>
    <property type="match status" value="1"/>
</dbReference>
<keyword evidence="1" id="KW-0547">Nucleotide-binding</keyword>
<dbReference type="Pfam" id="PF00580">
    <property type="entry name" value="UvrD-helicase"/>
    <property type="match status" value="1"/>
</dbReference>
<protein>
    <recommendedName>
        <fullName evidence="5">UvrD-like helicase ATP-binding domain-containing protein</fullName>
    </recommendedName>
</protein>
<dbReference type="GO" id="GO:0043138">
    <property type="term" value="F:3'-5' DNA helicase activity"/>
    <property type="evidence" value="ECO:0007669"/>
    <property type="project" value="TreeGrafter"/>
</dbReference>
<dbReference type="GO" id="GO:0000724">
    <property type="term" value="P:double-strand break repair via homologous recombination"/>
    <property type="evidence" value="ECO:0007669"/>
    <property type="project" value="TreeGrafter"/>
</dbReference>
<organism evidence="6">
    <name type="scientific">viral metagenome</name>
    <dbReference type="NCBI Taxonomy" id="1070528"/>
    <lineage>
        <taxon>unclassified sequences</taxon>
        <taxon>metagenomes</taxon>
        <taxon>organismal metagenomes</taxon>
    </lineage>
</organism>